<proteinExistence type="predicted"/>
<comment type="caution">
    <text evidence="3">The sequence shown here is derived from an EMBL/GenBank/DDBJ whole genome shotgun (WGS) entry which is preliminary data.</text>
</comment>
<dbReference type="Pfam" id="PF24996">
    <property type="entry name" value="NANM"/>
    <property type="match status" value="1"/>
</dbReference>
<keyword evidence="2" id="KW-0677">Repeat</keyword>
<evidence type="ECO:0000256" key="2">
    <source>
        <dbReference type="ARBA" id="ARBA00022737"/>
    </source>
</evidence>
<feature type="non-terminal residue" evidence="3">
    <location>
        <position position="1"/>
    </location>
</feature>
<protein>
    <submittedName>
        <fullName evidence="3">YjhT family mutarotase</fullName>
    </submittedName>
</protein>
<gene>
    <name evidence="3" type="ORF">EAY46_22520</name>
</gene>
<dbReference type="InterPro" id="IPR015915">
    <property type="entry name" value="Kelch-typ_b-propeller"/>
</dbReference>
<evidence type="ECO:0000313" key="4">
    <source>
        <dbReference type="Proteomes" id="UP000726136"/>
    </source>
</evidence>
<dbReference type="InterPro" id="IPR019936">
    <property type="entry name" value="NanM_proteobact"/>
</dbReference>
<keyword evidence="1" id="KW-0880">Kelch repeat</keyword>
<organism evidence="3 4">
    <name type="scientific">Vibrio anguillarum</name>
    <name type="common">Listonella anguillarum</name>
    <dbReference type="NCBI Taxonomy" id="55601"/>
    <lineage>
        <taxon>Bacteria</taxon>
        <taxon>Pseudomonadati</taxon>
        <taxon>Pseudomonadota</taxon>
        <taxon>Gammaproteobacteria</taxon>
        <taxon>Vibrionales</taxon>
        <taxon>Vibrionaceae</taxon>
        <taxon>Vibrio</taxon>
    </lineage>
</organism>
<dbReference type="RefSeq" id="WP_194664419.1">
    <property type="nucleotide sequence ID" value="NZ_RDPI01000319.1"/>
</dbReference>
<dbReference type="EMBL" id="RDPI01000319">
    <property type="protein sequence ID" value="MBF4375770.1"/>
    <property type="molecule type" value="Genomic_DNA"/>
</dbReference>
<dbReference type="InterPro" id="IPR056734">
    <property type="entry name" value="NANM"/>
</dbReference>
<reference evidence="3 4" key="1">
    <citation type="journal article" date="2021" name="PeerJ">
        <title>Analysis of 44 Vibrio anguillarum genomes reveals high genetic diversity.</title>
        <authorList>
            <person name="Hansen M.J."/>
            <person name="Dalsgaard I."/>
        </authorList>
    </citation>
    <scope>NUCLEOTIDE SEQUENCE [LARGE SCALE GENOMIC DNA]</scope>
    <source>
        <strain evidence="3 4">040915-1/1B</strain>
    </source>
</reference>
<evidence type="ECO:0000256" key="1">
    <source>
        <dbReference type="ARBA" id="ARBA00022441"/>
    </source>
</evidence>
<accession>A0ABR9ZBG1</accession>
<dbReference type="Proteomes" id="UP000726136">
    <property type="component" value="Unassembled WGS sequence"/>
</dbReference>
<sequence>GSGKAEPSEPSPILFDSVYRYDTKKDSWEKMNTTSPVGLLGASSYSPDNKQILFFGGYNKAYFDRYQRDTSTTDKQVNPELWQRIVDDYMGMKPTDYKWNRNVISYLPEKQEWRDLGMSPYLPNCGSATVIEGNKVTLISGEIKPGLRTAEVKQYEFGMDQPWQNLLPLPAPQTSNIQEGVAGAFSGKTNGVTVVAGGANFHGAKQAFESGKMFAHEGLSKAFN</sequence>
<dbReference type="SUPFAM" id="SSF117281">
    <property type="entry name" value="Kelch motif"/>
    <property type="match status" value="1"/>
</dbReference>
<dbReference type="NCBIfam" id="TIGR03547">
    <property type="entry name" value="muta_rot_YjhT"/>
    <property type="match status" value="1"/>
</dbReference>
<dbReference type="Gene3D" id="2.120.10.80">
    <property type="entry name" value="Kelch-type beta propeller"/>
    <property type="match status" value="1"/>
</dbReference>
<keyword evidence="4" id="KW-1185">Reference proteome</keyword>
<feature type="non-terminal residue" evidence="3">
    <location>
        <position position="224"/>
    </location>
</feature>
<name>A0ABR9ZBG1_VIBAN</name>
<evidence type="ECO:0000313" key="3">
    <source>
        <dbReference type="EMBL" id="MBF4375770.1"/>
    </source>
</evidence>